<name>A0A7J6EE32_CANSA</name>
<gene>
    <name evidence="3" type="ORF">F8388_018571</name>
</gene>
<reference evidence="3 4" key="1">
    <citation type="journal article" date="2020" name="bioRxiv">
        <title>Sequence and annotation of 42 cannabis genomes reveals extensive copy number variation in cannabinoid synthesis and pathogen resistance genes.</title>
        <authorList>
            <person name="Mckernan K.J."/>
            <person name="Helbert Y."/>
            <person name="Kane L.T."/>
            <person name="Ebling H."/>
            <person name="Zhang L."/>
            <person name="Liu B."/>
            <person name="Eaton Z."/>
            <person name="Mclaughlin S."/>
            <person name="Kingan S."/>
            <person name="Baybayan P."/>
            <person name="Concepcion G."/>
            <person name="Jordan M."/>
            <person name="Riva A."/>
            <person name="Barbazuk W."/>
            <person name="Harkins T."/>
        </authorList>
    </citation>
    <scope>NUCLEOTIDE SEQUENCE [LARGE SCALE GENOMIC DNA]</scope>
    <source>
        <strain evidence="4">cv. Jamaican Lion 4</strain>
        <tissue evidence="3">Leaf</tissue>
    </source>
</reference>
<sequence>MCIKKLGYIVKSWLKKLIHQLLHCKNFLFHKIMEKQEDNTQLENNNKLSNNKRKTNTVAEKKTRGNSVRQAVLRMRAQGRKVHVDFNLHGQSLGKSGNLLQSYLGWLARSKRGPPHTLTEPPKDYIISAEEWKKLVASRTSNVFKEQRKVQQQRRSQQKYAHRTARKSIANIEYEMQKERNTTDPIDRGELWKRARQNNKGSYLNDETREKRELISQIEKIALQKQPSQPSDTNDVDATVHHNISTNSSKDIPTPESHLRSSTPSVKGIPCSLLVEPDFKLVAKGYIIETISSDIHGKPIGDDKRVTISEAIVPKAKLPVKVPGVMELVEEAVDSCVAWPTHLVVIPKKATSSISRKRKIPTSQKEFSIITSKPKEQPPKLSAQLSLAKEKPHIETLIHPSSEKEKLYIEQPTSIPSSSSSVREKPLLDLCEIPKNIPASLKSLIKSTFKLNKEYMYEVPIPKDICGLGKQILYIGVKDLLELAKFKEISASVITLYIRKLHACISTECTEHLWCFAEPSLLAFIGNNTIDARTRYLSLRLQNTLRGGLLTLPYHPGRHWMLILINPWQEIVFSLNPSGQKIGDDAMTCVRNAFAIYNASKGRRGNRNGPKWITVQFKGKVEYTMDEINELREEWTEALMDHMA</sequence>
<dbReference type="InterPro" id="IPR038765">
    <property type="entry name" value="Papain-like_cys_pep_sf"/>
</dbReference>
<feature type="domain" description="DUF8039" evidence="2">
    <location>
        <begin position="269"/>
        <end position="346"/>
    </location>
</feature>
<evidence type="ECO:0000313" key="4">
    <source>
        <dbReference type="Proteomes" id="UP000525078"/>
    </source>
</evidence>
<evidence type="ECO:0000313" key="3">
    <source>
        <dbReference type="EMBL" id="KAF4356652.1"/>
    </source>
</evidence>
<dbReference type="SUPFAM" id="SSF54001">
    <property type="entry name" value="Cysteine proteinases"/>
    <property type="match status" value="1"/>
</dbReference>
<dbReference type="Proteomes" id="UP000525078">
    <property type="component" value="Unassembled WGS sequence"/>
</dbReference>
<feature type="compositionally biased region" description="Polar residues" evidence="1">
    <location>
        <begin position="40"/>
        <end position="49"/>
    </location>
</feature>
<protein>
    <recommendedName>
        <fullName evidence="2">DUF8039 domain-containing protein</fullName>
    </recommendedName>
</protein>
<dbReference type="AlphaFoldDB" id="A0A7J6EE32"/>
<dbReference type="EMBL" id="JAATIP010000250">
    <property type="protein sequence ID" value="KAF4356652.1"/>
    <property type="molecule type" value="Genomic_DNA"/>
</dbReference>
<dbReference type="InterPro" id="IPR058352">
    <property type="entry name" value="DUF8039"/>
</dbReference>
<dbReference type="Pfam" id="PF26133">
    <property type="entry name" value="DUF8039"/>
    <property type="match status" value="1"/>
</dbReference>
<proteinExistence type="predicted"/>
<dbReference type="Pfam" id="PF03004">
    <property type="entry name" value="Transposase_24"/>
    <property type="match status" value="1"/>
</dbReference>
<dbReference type="PANTHER" id="PTHR33018">
    <property type="entry name" value="OS10G0338966 PROTEIN-RELATED"/>
    <property type="match status" value="1"/>
</dbReference>
<dbReference type="InterPro" id="IPR004252">
    <property type="entry name" value="Probable_transposase_24"/>
</dbReference>
<feature type="region of interest" description="Disordered" evidence="1">
    <location>
        <begin position="40"/>
        <end position="66"/>
    </location>
</feature>
<evidence type="ECO:0000256" key="1">
    <source>
        <dbReference type="SAM" id="MobiDB-lite"/>
    </source>
</evidence>
<feature type="region of interest" description="Disordered" evidence="1">
    <location>
        <begin position="244"/>
        <end position="263"/>
    </location>
</feature>
<dbReference type="PANTHER" id="PTHR33018:SF31">
    <property type="entry name" value="TRANSPOSASE, PTTA_EN_SPM, PLANT"/>
    <property type="match status" value="1"/>
</dbReference>
<evidence type="ECO:0000259" key="2">
    <source>
        <dbReference type="Pfam" id="PF26133"/>
    </source>
</evidence>
<accession>A0A7J6EE32</accession>
<organism evidence="3 4">
    <name type="scientific">Cannabis sativa</name>
    <name type="common">Hemp</name>
    <name type="synonym">Marijuana</name>
    <dbReference type="NCBI Taxonomy" id="3483"/>
    <lineage>
        <taxon>Eukaryota</taxon>
        <taxon>Viridiplantae</taxon>
        <taxon>Streptophyta</taxon>
        <taxon>Embryophyta</taxon>
        <taxon>Tracheophyta</taxon>
        <taxon>Spermatophyta</taxon>
        <taxon>Magnoliopsida</taxon>
        <taxon>eudicotyledons</taxon>
        <taxon>Gunneridae</taxon>
        <taxon>Pentapetalae</taxon>
        <taxon>rosids</taxon>
        <taxon>fabids</taxon>
        <taxon>Rosales</taxon>
        <taxon>Cannabaceae</taxon>
        <taxon>Cannabis</taxon>
    </lineage>
</organism>
<comment type="caution">
    <text evidence="3">The sequence shown here is derived from an EMBL/GenBank/DDBJ whole genome shotgun (WGS) entry which is preliminary data.</text>
</comment>